<keyword evidence="1" id="KW-0812">Transmembrane</keyword>
<feature type="transmembrane region" description="Helical" evidence="1">
    <location>
        <begin position="68"/>
        <end position="88"/>
    </location>
</feature>
<proteinExistence type="predicted"/>
<evidence type="ECO:0000256" key="1">
    <source>
        <dbReference type="SAM" id="Phobius"/>
    </source>
</evidence>
<comment type="caution">
    <text evidence="3">The sequence shown here is derived from an EMBL/GenBank/DDBJ whole genome shotgun (WGS) entry which is preliminary data.</text>
</comment>
<keyword evidence="1" id="KW-0472">Membrane</keyword>
<evidence type="ECO:0000313" key="4">
    <source>
        <dbReference type="Proteomes" id="UP000176682"/>
    </source>
</evidence>
<feature type="transmembrane region" description="Helical" evidence="1">
    <location>
        <begin position="240"/>
        <end position="259"/>
    </location>
</feature>
<feature type="transmembrane region" description="Helical" evidence="1">
    <location>
        <begin position="35"/>
        <end position="56"/>
    </location>
</feature>
<protein>
    <recommendedName>
        <fullName evidence="2">EamA domain-containing protein</fullName>
    </recommendedName>
</protein>
<dbReference type="SUPFAM" id="SSF103481">
    <property type="entry name" value="Multidrug resistance efflux transporter EmrE"/>
    <property type="match status" value="2"/>
</dbReference>
<keyword evidence="1" id="KW-1133">Transmembrane helix</keyword>
<name>A0A1F5FFX9_9BACT</name>
<evidence type="ECO:0000259" key="2">
    <source>
        <dbReference type="Pfam" id="PF00892"/>
    </source>
</evidence>
<feature type="transmembrane region" description="Helical" evidence="1">
    <location>
        <begin position="210"/>
        <end position="228"/>
    </location>
</feature>
<sequence length="283" mass="31168">MSWILFALSSVVSFTFLNLLQRVLAVDSKHPRAMAVLFNGTAALIALLIFAFSGAYKSFSLPTEPQAWIALLIASFCYGMFERGRFVAAKLLDASVLTTIINISVVIAILGSSWLYSEPLTSTKLFGGALILIALLMVSFGNQTKKSPLKGVFVGILISIMLGLGWMLDKLGTQYFNSGTYNILIWILPTVFIFFPYIKLEVINSELKVASWKVFLLAGLNVIGYLMQLKALEIAEATRVIPILQTSTLFTVLLGVVFLREREHILRKVLAGIIAVTGAYFLI</sequence>
<organism evidence="3 4">
    <name type="scientific">Candidatus Collierbacteria bacterium RIFOXYB1_FULL_49_13</name>
    <dbReference type="NCBI Taxonomy" id="1817728"/>
    <lineage>
        <taxon>Bacteria</taxon>
        <taxon>Candidatus Collieribacteriota</taxon>
    </lineage>
</organism>
<dbReference type="AlphaFoldDB" id="A0A1F5FFX9"/>
<dbReference type="InterPro" id="IPR037185">
    <property type="entry name" value="EmrE-like"/>
</dbReference>
<feature type="transmembrane region" description="Helical" evidence="1">
    <location>
        <begin position="180"/>
        <end position="198"/>
    </location>
</feature>
<feature type="domain" description="EamA" evidence="2">
    <location>
        <begin position="1"/>
        <end position="139"/>
    </location>
</feature>
<feature type="transmembrane region" description="Helical" evidence="1">
    <location>
        <begin position="125"/>
        <end position="143"/>
    </location>
</feature>
<dbReference type="EMBL" id="MFAM01000045">
    <property type="protein sequence ID" value="OGD78473.1"/>
    <property type="molecule type" value="Genomic_DNA"/>
</dbReference>
<gene>
    <name evidence="3" type="ORF">A2368_00045</name>
</gene>
<dbReference type="Pfam" id="PF00892">
    <property type="entry name" value="EamA"/>
    <property type="match status" value="2"/>
</dbReference>
<feature type="transmembrane region" description="Helical" evidence="1">
    <location>
        <begin position="149"/>
        <end position="168"/>
    </location>
</feature>
<evidence type="ECO:0000313" key="3">
    <source>
        <dbReference type="EMBL" id="OGD78473.1"/>
    </source>
</evidence>
<feature type="domain" description="EamA" evidence="2">
    <location>
        <begin position="150"/>
        <end position="282"/>
    </location>
</feature>
<reference evidence="3 4" key="1">
    <citation type="journal article" date="2016" name="Nat. Commun.">
        <title>Thousands of microbial genomes shed light on interconnected biogeochemical processes in an aquifer system.</title>
        <authorList>
            <person name="Anantharaman K."/>
            <person name="Brown C.T."/>
            <person name="Hug L.A."/>
            <person name="Sharon I."/>
            <person name="Castelle C.J."/>
            <person name="Probst A.J."/>
            <person name="Thomas B.C."/>
            <person name="Singh A."/>
            <person name="Wilkins M.J."/>
            <person name="Karaoz U."/>
            <person name="Brodie E.L."/>
            <person name="Williams K.H."/>
            <person name="Hubbard S.S."/>
            <person name="Banfield J.F."/>
        </authorList>
    </citation>
    <scope>NUCLEOTIDE SEQUENCE [LARGE SCALE GENOMIC DNA]</scope>
</reference>
<dbReference type="InterPro" id="IPR000620">
    <property type="entry name" value="EamA_dom"/>
</dbReference>
<accession>A0A1F5FFX9</accession>
<feature type="transmembrane region" description="Helical" evidence="1">
    <location>
        <begin position="94"/>
        <end position="116"/>
    </location>
</feature>
<dbReference type="GO" id="GO:0016020">
    <property type="term" value="C:membrane"/>
    <property type="evidence" value="ECO:0007669"/>
    <property type="project" value="InterPro"/>
</dbReference>
<dbReference type="Proteomes" id="UP000176682">
    <property type="component" value="Unassembled WGS sequence"/>
</dbReference>